<dbReference type="PROSITE" id="PS50003">
    <property type="entry name" value="PH_DOMAIN"/>
    <property type="match status" value="1"/>
</dbReference>
<feature type="domain" description="C2 DOCK-type" evidence="6">
    <location>
        <begin position="642"/>
        <end position="827"/>
    </location>
</feature>
<dbReference type="InterPro" id="IPR021816">
    <property type="entry name" value="DOCK_C/D_N"/>
</dbReference>
<feature type="compositionally biased region" description="Low complexity" evidence="4">
    <location>
        <begin position="1274"/>
        <end position="1287"/>
    </location>
</feature>
<keyword evidence="2" id="KW-0344">Guanine-nucleotide releasing factor</keyword>
<evidence type="ECO:0000259" key="5">
    <source>
        <dbReference type="PROSITE" id="PS50003"/>
    </source>
</evidence>
<dbReference type="InterPro" id="IPR035892">
    <property type="entry name" value="C2_domain_sf"/>
</dbReference>
<dbReference type="EMBL" id="NEDP02005555">
    <property type="protein sequence ID" value="OWF38757.1"/>
    <property type="molecule type" value="Genomic_DNA"/>
</dbReference>
<keyword evidence="9" id="KW-1185">Reference proteome</keyword>
<feature type="domain" description="DOCKER" evidence="7">
    <location>
        <begin position="1688"/>
        <end position="2112"/>
    </location>
</feature>
<feature type="compositionally biased region" description="Polar residues" evidence="4">
    <location>
        <begin position="1234"/>
        <end position="1244"/>
    </location>
</feature>
<evidence type="ECO:0000256" key="2">
    <source>
        <dbReference type="ARBA" id="ARBA00022658"/>
    </source>
</evidence>
<accession>A0A210PQK3</accession>
<feature type="domain" description="PH" evidence="5">
    <location>
        <begin position="166"/>
        <end position="274"/>
    </location>
</feature>
<dbReference type="InterPro" id="IPR001849">
    <property type="entry name" value="PH_domain"/>
</dbReference>
<dbReference type="Gene3D" id="2.30.29.30">
    <property type="entry name" value="Pleckstrin-homology domain (PH domain)/Phosphotyrosine-binding domain (PTB)"/>
    <property type="match status" value="1"/>
</dbReference>
<dbReference type="InterPro" id="IPR046773">
    <property type="entry name" value="DOCKER_Lobe_C"/>
</dbReference>
<feature type="region of interest" description="Disordered" evidence="4">
    <location>
        <begin position="1205"/>
        <end position="1244"/>
    </location>
</feature>
<dbReference type="SMART" id="SM00233">
    <property type="entry name" value="PH"/>
    <property type="match status" value="1"/>
</dbReference>
<evidence type="ECO:0000313" key="9">
    <source>
        <dbReference type="Proteomes" id="UP000242188"/>
    </source>
</evidence>
<dbReference type="STRING" id="6573.A0A210PQK3"/>
<evidence type="ECO:0000256" key="4">
    <source>
        <dbReference type="SAM" id="MobiDB-lite"/>
    </source>
</evidence>
<dbReference type="Pfam" id="PF14429">
    <property type="entry name" value="DOCK-C2"/>
    <property type="match status" value="1"/>
</dbReference>
<gene>
    <name evidence="8" type="ORF">KP79_PYT20777</name>
</gene>
<protein>
    <submittedName>
        <fullName evidence="8">Dedicator of cytokinesis protein 9</fullName>
    </submittedName>
</protein>
<dbReference type="PROSITE" id="PS51650">
    <property type="entry name" value="C2_DOCK"/>
    <property type="match status" value="1"/>
</dbReference>
<dbReference type="InterPro" id="IPR043161">
    <property type="entry name" value="DOCK_C_lobe_A"/>
</dbReference>
<dbReference type="InterPro" id="IPR046769">
    <property type="entry name" value="DOCKER_Lobe_A"/>
</dbReference>
<dbReference type="SUPFAM" id="SSF48371">
    <property type="entry name" value="ARM repeat"/>
    <property type="match status" value="1"/>
</dbReference>
<dbReference type="InterPro" id="IPR027007">
    <property type="entry name" value="C2_DOCK-type_domain"/>
</dbReference>
<dbReference type="InterPro" id="IPR011993">
    <property type="entry name" value="PH-like_dom_sf"/>
</dbReference>
<dbReference type="GO" id="GO:0005085">
    <property type="term" value="F:guanyl-nucleotide exchange factor activity"/>
    <property type="evidence" value="ECO:0007669"/>
    <property type="project" value="UniProtKB-KW"/>
</dbReference>
<reference evidence="8 9" key="1">
    <citation type="journal article" date="2017" name="Nat. Ecol. Evol.">
        <title>Scallop genome provides insights into evolution of bilaterian karyotype and development.</title>
        <authorList>
            <person name="Wang S."/>
            <person name="Zhang J."/>
            <person name="Jiao W."/>
            <person name="Li J."/>
            <person name="Xun X."/>
            <person name="Sun Y."/>
            <person name="Guo X."/>
            <person name="Huan P."/>
            <person name="Dong B."/>
            <person name="Zhang L."/>
            <person name="Hu X."/>
            <person name="Sun X."/>
            <person name="Wang J."/>
            <person name="Zhao C."/>
            <person name="Wang Y."/>
            <person name="Wang D."/>
            <person name="Huang X."/>
            <person name="Wang R."/>
            <person name="Lv J."/>
            <person name="Li Y."/>
            <person name="Zhang Z."/>
            <person name="Liu B."/>
            <person name="Lu W."/>
            <person name="Hui Y."/>
            <person name="Liang J."/>
            <person name="Zhou Z."/>
            <person name="Hou R."/>
            <person name="Li X."/>
            <person name="Liu Y."/>
            <person name="Li H."/>
            <person name="Ning X."/>
            <person name="Lin Y."/>
            <person name="Zhao L."/>
            <person name="Xing Q."/>
            <person name="Dou J."/>
            <person name="Li Y."/>
            <person name="Mao J."/>
            <person name="Guo H."/>
            <person name="Dou H."/>
            <person name="Li T."/>
            <person name="Mu C."/>
            <person name="Jiang W."/>
            <person name="Fu Q."/>
            <person name="Fu X."/>
            <person name="Miao Y."/>
            <person name="Liu J."/>
            <person name="Yu Q."/>
            <person name="Li R."/>
            <person name="Liao H."/>
            <person name="Li X."/>
            <person name="Kong Y."/>
            <person name="Jiang Z."/>
            <person name="Chourrout D."/>
            <person name="Li R."/>
            <person name="Bao Z."/>
        </authorList>
    </citation>
    <scope>NUCLEOTIDE SEQUENCE [LARGE SCALE GENOMIC DNA]</scope>
    <source>
        <strain evidence="8 9">PY_sf001</strain>
    </source>
</reference>
<proteinExistence type="inferred from homology"/>
<dbReference type="PANTHER" id="PTHR23317">
    <property type="entry name" value="DEDICATOR OF CYTOKINESIS DOCK"/>
    <property type="match status" value="1"/>
</dbReference>
<dbReference type="PROSITE" id="PS51651">
    <property type="entry name" value="DOCKER"/>
    <property type="match status" value="1"/>
</dbReference>
<evidence type="ECO:0000256" key="3">
    <source>
        <dbReference type="PROSITE-ProRule" id="PRU00983"/>
    </source>
</evidence>
<dbReference type="InterPro" id="IPR043162">
    <property type="entry name" value="DOCK_C_lobe_C"/>
</dbReference>
<dbReference type="InterPro" id="IPR016024">
    <property type="entry name" value="ARM-type_fold"/>
</dbReference>
<dbReference type="Gene3D" id="1.20.58.740">
    <property type="match status" value="1"/>
</dbReference>
<dbReference type="Gene3D" id="2.60.40.150">
    <property type="entry name" value="C2 domain"/>
    <property type="match status" value="1"/>
</dbReference>
<dbReference type="GO" id="GO:0007264">
    <property type="term" value="P:small GTPase-mediated signal transduction"/>
    <property type="evidence" value="ECO:0007669"/>
    <property type="project" value="InterPro"/>
</dbReference>
<dbReference type="Pfam" id="PF00169">
    <property type="entry name" value="PH"/>
    <property type="match status" value="1"/>
</dbReference>
<dbReference type="SUPFAM" id="SSF50729">
    <property type="entry name" value="PH domain-like"/>
    <property type="match status" value="1"/>
</dbReference>
<comment type="similarity">
    <text evidence="3">Belongs to the DOCK family.</text>
</comment>
<dbReference type="Proteomes" id="UP000242188">
    <property type="component" value="Unassembled WGS sequence"/>
</dbReference>
<evidence type="ECO:0000313" key="8">
    <source>
        <dbReference type="EMBL" id="OWF38757.1"/>
    </source>
</evidence>
<feature type="compositionally biased region" description="Basic and acidic residues" evidence="4">
    <location>
        <begin position="1289"/>
        <end position="1311"/>
    </location>
</feature>
<dbReference type="Gene3D" id="1.25.40.410">
    <property type="match status" value="1"/>
</dbReference>
<feature type="compositionally biased region" description="Polar residues" evidence="4">
    <location>
        <begin position="1218"/>
        <end position="1227"/>
    </location>
</feature>
<dbReference type="InterPro" id="IPR046770">
    <property type="entry name" value="DOCKER_Lobe_B"/>
</dbReference>
<organism evidence="8 9">
    <name type="scientific">Mizuhopecten yessoensis</name>
    <name type="common">Japanese scallop</name>
    <name type="synonym">Patinopecten yessoensis</name>
    <dbReference type="NCBI Taxonomy" id="6573"/>
    <lineage>
        <taxon>Eukaryota</taxon>
        <taxon>Metazoa</taxon>
        <taxon>Spiralia</taxon>
        <taxon>Lophotrochozoa</taxon>
        <taxon>Mollusca</taxon>
        <taxon>Bivalvia</taxon>
        <taxon>Autobranchia</taxon>
        <taxon>Pteriomorphia</taxon>
        <taxon>Pectinida</taxon>
        <taxon>Pectinoidea</taxon>
        <taxon>Pectinidae</taxon>
        <taxon>Mizuhopecten</taxon>
    </lineage>
</organism>
<feature type="region of interest" description="Disordered" evidence="4">
    <location>
        <begin position="1273"/>
        <end position="1332"/>
    </location>
</feature>
<dbReference type="OrthoDB" id="47328at2759"/>
<evidence type="ECO:0000259" key="6">
    <source>
        <dbReference type="PROSITE" id="PS51650"/>
    </source>
</evidence>
<feature type="region of interest" description="Disordered" evidence="4">
    <location>
        <begin position="1627"/>
        <end position="1647"/>
    </location>
</feature>
<evidence type="ECO:0000256" key="1">
    <source>
        <dbReference type="ARBA" id="ARBA00022553"/>
    </source>
</evidence>
<dbReference type="Pfam" id="PF20421">
    <property type="entry name" value="DHR-2_Lobe_C"/>
    <property type="match status" value="1"/>
</dbReference>
<dbReference type="Pfam" id="PF06920">
    <property type="entry name" value="DHR-2_Lobe_A"/>
    <property type="match status" value="1"/>
</dbReference>
<dbReference type="InterPro" id="IPR026791">
    <property type="entry name" value="DOCK"/>
</dbReference>
<dbReference type="PANTHER" id="PTHR23317:SF26">
    <property type="entry name" value="ZIZIMIN, ISOFORM K"/>
    <property type="match status" value="1"/>
</dbReference>
<dbReference type="Pfam" id="PF20422">
    <property type="entry name" value="DHR-2_Lobe_B"/>
    <property type="match status" value="1"/>
</dbReference>
<sequence>MSERKFRQGLTKVGEAAKIRESVAAQMKESIIQQRPKTVAPVDYENYVTKNKAILHNDPQREMLTFPHDDVVIPPPTPAKKMRTVQSSVPESAAQEATSLLVCEAIKSYTDSCHMVKYKYSKYSGSYQQLPCVKNPDPLPKHVFEVDAEEEEKEDDLSNRSSMATTIAKAGWLFKGPDGGKENIISFTRQFKRRFFALKQESDFSYVMNIYKDDKKLETKGAIFLDLATEACKNPKKGKYCFELRMQEKASYSFAAENDTECNAWIQTLNKVINAAETASNVSMDRIKEEMSTPEKSSDKIEHSMHPELQKYGRETDSTLAKSRQEGRQNLFRVYPYMNRYVIDDEDEEEDGDAIAVYPPQYRERFMLRLLDFKLKLQFNLGEELKCGNKFCNPEPFFLTFCLYDAKEGRKISEDFHMDPNDPQIKEMIPSDVIHASDRLHTVVGKTTSPDLWGLEDKWILAQNRQGVFSVICCHSEVYLFVRIEKVLQGPLSQATEAYVKVGEPSRNATKQYKQMKQLCNNIGHYRMPFGWAARQLVSSKYGPTELKVYRHEGSKLSEEDIIKHLQDLRKPEKQGKLQEIPATFKISLHKLGVDQPLSNSLTASLMPVKPFPKPPPDPPAVEIDEFVPDKGHLCDTFDSYTNNLYVYPFSLKYEHQKSFPKARNISCCVEVRDSDEDGAIPLKCIYARPEIGIYTTVSSTAVLHHQTMPDFLEEMKIALPIQLTDRHHLLFRFYHVSCEGSKSSIRSSNTSQKKKDNIESPVGFSCLPILSSGRVAVGEQMLPVTVNLPPGYLSHEALGGTRGSSGPDLKFVDGGKCIFKIKVHLMSTVYTKDQHLHNFFYHCQKMENSLSSGVDHESLNKLKSLHASDVSTYVKFLPTILNQLFSLLSKTECEDVAVNAVKVLVHIVSEVNAAERIKALRNYVKYVFKPGRVPRGSKQRTVHEELAKHLTQILQPSMADHLVVTKFLQHSWFFFETLIKSMTMYLIDLDRIKMPRNERFTSDYQFRIERLLQTLAPNIIQKHREMPRETKSANLSLANFVKMCFTLMDRGFVFRLISSYLENFGPGDSKTLQECKFDFLRTVCSHEHYIPLSLPLMRKGMIKTFKDLDSIFLTHELGLDLKCDYTLSDEYRKQHYLAGLVLQELKTALNEPREIRRMAITVLRDQLAKHSFDDRYLSKTQQGRIAALYLPVISILMEQKRHLMDDPANPSVPPPTITNGDASGSTKADLRSHTSQSGQKTVTFDQRDSKVFAMIAGTGAPVLSSVPDLKNHLSGSNSSLTSSTSSMDRSEKDGSKKSDTARDKKGDKGHTRVHSSGSSVGTDKGSAPSPKPAMMLKYQRLDIKEIKDLLLCFLYILKHLPDDILLGWFNNSSEFDIIDFFGILEVCLTHFKYQGKKKIHDLSFIGDSRKASTMPYARRSTPSVVSSTFQLRTVSQYGDIPDSPHHGGASSDGDAVMKALQEANMTTEIGLIFLDLLSTYCQTFKRNLEHKDGDNSLMRKIFSLYLSFLQTSQSEHLQKHVFAAWRSFIKKFPSVLFRGQASLCGDLCYEVLRCCNSKLYSTRKEACALLYLLMRANFEYTKKKSFTRVHLQVIISVSKLLGDEVGLSNSRFQESLAMVNSYASSDRAMQGDGKGRKRGQRTEKSGFPAEVKDLTKRIRTVLMATAQMREHENDPEMLIDLQNSLAKSYASTPELRKTWLDSMAKIHFRNSNYSEAAHCYIHIAALIAEYLRRRGCFPQGCAAFKTISPNIELEESGIKDDSGMQDVQYTEETMVQFLEQAVNAMELAERYEILGEIYRLIIPIYEFSRDYERLSAGYTHLANAYSKVVEVTASGKRLLGKYFRVAFYGQSFFDEEDGKEYLYKEPKVTSLAEICERLEKMYGEKYGRDNVQLIKDSKQVNPAELDTKFAYIQVIHVTPYFEDKELQRRVTEFEKNNNIKRFMFETPYTENGKAHGEIHEQCKRRTILTTSHAFPFVKKRIEIVDRREMRLSPIEVAIDQMQSKVIDMKEVVNLSRPDSKKLQLRLQGSVSAQVNAGPLAYAQAFLGKGKTGDHVDSLKEVFREFVSVCNDALDLNVTLITTEQKEYHESLCAGFQEIVTKLSELFGEKLLSSNGTIQKRS</sequence>
<name>A0A210PQK3_MIZYE</name>
<comment type="caution">
    <text evidence="8">The sequence shown here is derived from an EMBL/GenBank/DDBJ whole genome shotgun (WGS) entry which is preliminary data.</text>
</comment>
<dbReference type="InterPro" id="IPR027357">
    <property type="entry name" value="DOCKER_dom"/>
</dbReference>
<keyword evidence="1" id="KW-0597">Phosphoprotein</keyword>
<dbReference type="Pfam" id="PF11878">
    <property type="entry name" value="DOCK_C-D_N"/>
    <property type="match status" value="1"/>
</dbReference>
<evidence type="ECO:0000259" key="7">
    <source>
        <dbReference type="PROSITE" id="PS51651"/>
    </source>
</evidence>